<organism evidence="1 2">
    <name type="scientific">Eumeta variegata</name>
    <name type="common">Bagworm moth</name>
    <name type="synonym">Eumeta japonica</name>
    <dbReference type="NCBI Taxonomy" id="151549"/>
    <lineage>
        <taxon>Eukaryota</taxon>
        <taxon>Metazoa</taxon>
        <taxon>Ecdysozoa</taxon>
        <taxon>Arthropoda</taxon>
        <taxon>Hexapoda</taxon>
        <taxon>Insecta</taxon>
        <taxon>Pterygota</taxon>
        <taxon>Neoptera</taxon>
        <taxon>Endopterygota</taxon>
        <taxon>Lepidoptera</taxon>
        <taxon>Glossata</taxon>
        <taxon>Ditrysia</taxon>
        <taxon>Tineoidea</taxon>
        <taxon>Psychidae</taxon>
        <taxon>Oiketicinae</taxon>
        <taxon>Eumeta</taxon>
    </lineage>
</organism>
<gene>
    <name evidence="1" type="ORF">EVAR_81961_1</name>
</gene>
<protein>
    <submittedName>
        <fullName evidence="1">Uncharacterized protein</fullName>
    </submittedName>
</protein>
<proteinExistence type="predicted"/>
<name>A0A4C1VUT6_EUMVA</name>
<comment type="caution">
    <text evidence="1">The sequence shown here is derived from an EMBL/GenBank/DDBJ whole genome shotgun (WGS) entry which is preliminary data.</text>
</comment>
<dbReference type="AlphaFoldDB" id="A0A4C1VUT6"/>
<dbReference type="EMBL" id="BGZK01000420">
    <property type="protein sequence ID" value="GBP42511.1"/>
    <property type="molecule type" value="Genomic_DNA"/>
</dbReference>
<keyword evidence="2" id="KW-1185">Reference proteome</keyword>
<evidence type="ECO:0000313" key="1">
    <source>
        <dbReference type="EMBL" id="GBP42511.1"/>
    </source>
</evidence>
<sequence length="110" mass="12545">MLPMCLNAKTSIHCRTSSKEANNLVRAVRAKTCCEVCTSDETAHSALPVRSTKDQWARPLIQLLRDLFLWRSRSALSPQSRAGRARGIRASFIIQPLYRLTNFRMQLCPR</sequence>
<reference evidence="1 2" key="1">
    <citation type="journal article" date="2019" name="Commun. Biol.">
        <title>The bagworm genome reveals a unique fibroin gene that provides high tensile strength.</title>
        <authorList>
            <person name="Kono N."/>
            <person name="Nakamura H."/>
            <person name="Ohtoshi R."/>
            <person name="Tomita M."/>
            <person name="Numata K."/>
            <person name="Arakawa K."/>
        </authorList>
    </citation>
    <scope>NUCLEOTIDE SEQUENCE [LARGE SCALE GENOMIC DNA]</scope>
</reference>
<dbReference type="Proteomes" id="UP000299102">
    <property type="component" value="Unassembled WGS sequence"/>
</dbReference>
<accession>A0A4C1VUT6</accession>
<evidence type="ECO:0000313" key="2">
    <source>
        <dbReference type="Proteomes" id="UP000299102"/>
    </source>
</evidence>